<evidence type="ECO:0000256" key="1">
    <source>
        <dbReference type="ARBA" id="ARBA00022980"/>
    </source>
</evidence>
<accession>A0A1I0I0Y2</accession>
<dbReference type="InterPro" id="IPR041985">
    <property type="entry name" value="Ribosomal_eL14_KOW"/>
</dbReference>
<evidence type="ECO:0000313" key="4">
    <source>
        <dbReference type="Proteomes" id="UP000198508"/>
    </source>
</evidence>
<dbReference type="InterPro" id="IPR008991">
    <property type="entry name" value="Translation_prot_SH3-like_sf"/>
</dbReference>
<dbReference type="GeneID" id="93280143"/>
<gene>
    <name evidence="3" type="ORF">SAMN05216313_11879</name>
</gene>
<evidence type="ECO:0000256" key="2">
    <source>
        <dbReference type="ARBA" id="ARBA00023274"/>
    </source>
</evidence>
<dbReference type="EMBL" id="FOIM01000018">
    <property type="protein sequence ID" value="SET89302.1"/>
    <property type="molecule type" value="Genomic_DNA"/>
</dbReference>
<name>A0A1I0I0Y2_9FIRM</name>
<dbReference type="Proteomes" id="UP000198508">
    <property type="component" value="Unassembled WGS sequence"/>
</dbReference>
<reference evidence="4" key="1">
    <citation type="submission" date="2016-10" db="EMBL/GenBank/DDBJ databases">
        <authorList>
            <person name="Varghese N."/>
            <person name="Submissions S."/>
        </authorList>
    </citation>
    <scope>NUCLEOTIDE SEQUENCE [LARGE SCALE GENOMIC DNA]</scope>
    <source>
        <strain evidence="4">NLAE-zl-G277</strain>
    </source>
</reference>
<keyword evidence="4" id="KW-1185">Reference proteome</keyword>
<organism evidence="3 4">
    <name type="scientific">Enterocloster lavalensis</name>
    <dbReference type="NCBI Taxonomy" id="460384"/>
    <lineage>
        <taxon>Bacteria</taxon>
        <taxon>Bacillati</taxon>
        <taxon>Bacillota</taxon>
        <taxon>Clostridia</taxon>
        <taxon>Lachnospirales</taxon>
        <taxon>Lachnospiraceae</taxon>
        <taxon>Enterocloster</taxon>
    </lineage>
</organism>
<evidence type="ECO:0008006" key="5">
    <source>
        <dbReference type="Google" id="ProtNLM"/>
    </source>
</evidence>
<evidence type="ECO:0000313" key="3">
    <source>
        <dbReference type="EMBL" id="SET89302.1"/>
    </source>
</evidence>
<dbReference type="STRING" id="460384.SAMN05216313_11879"/>
<dbReference type="GO" id="GO:0005840">
    <property type="term" value="C:ribosome"/>
    <property type="evidence" value="ECO:0007669"/>
    <property type="project" value="UniProtKB-KW"/>
</dbReference>
<dbReference type="RefSeq" id="WP_092366133.1">
    <property type="nucleotide sequence ID" value="NZ_CABJCG010000010.1"/>
</dbReference>
<dbReference type="AlphaFoldDB" id="A0A1I0I0Y2"/>
<protein>
    <recommendedName>
        <fullName evidence="5">RNA-binding protein</fullName>
    </recommendedName>
</protein>
<keyword evidence="1" id="KW-0689">Ribosomal protein</keyword>
<keyword evidence="2" id="KW-0687">Ribonucleoprotein</keyword>
<dbReference type="SUPFAM" id="SSF50104">
    <property type="entry name" value="Translation proteins SH3-like domain"/>
    <property type="match status" value="1"/>
</dbReference>
<sequence>MVEFKTGGLARSLAGHDKGQLYIIIGVSGEYVTLSDGRKRPSDRPKRKNKKHLQLIHVYDENLGTKMESGVSVRDEEIRSFIKAHQQ</sequence>
<dbReference type="CDD" id="cd06088">
    <property type="entry name" value="KOW_RPL14"/>
    <property type="match status" value="1"/>
</dbReference>
<proteinExistence type="predicted"/>
<dbReference type="GO" id="GO:1990904">
    <property type="term" value="C:ribonucleoprotein complex"/>
    <property type="evidence" value="ECO:0007669"/>
    <property type="project" value="UniProtKB-KW"/>
</dbReference>